<dbReference type="EMBL" id="CP030117">
    <property type="protein sequence ID" value="AWX57490.1"/>
    <property type="molecule type" value="Genomic_DNA"/>
</dbReference>
<dbReference type="SUPFAM" id="SSF49464">
    <property type="entry name" value="Carboxypeptidase regulatory domain-like"/>
    <property type="match status" value="1"/>
</dbReference>
<evidence type="ECO:0000313" key="1">
    <source>
        <dbReference type="EMBL" id="AWX57490.1"/>
    </source>
</evidence>
<proteinExistence type="predicted"/>
<evidence type="ECO:0000313" key="2">
    <source>
        <dbReference type="Proteomes" id="UP000036061"/>
    </source>
</evidence>
<evidence type="ECO:0008006" key="3">
    <source>
        <dbReference type="Google" id="ProtNLM"/>
    </source>
</evidence>
<protein>
    <recommendedName>
        <fullName evidence="3">Carboxypeptidase regulatory-like domain-containing protein</fullName>
    </recommendedName>
</protein>
<name>A0A2Z4MLZ3_BREBE</name>
<reference evidence="1 2" key="1">
    <citation type="journal article" date="2015" name="Genome Announc.">
        <title>Draft Genome Sequence of Brevibacillus brevis DZQ7, a Plant Growth-Promoting Rhizobacterium with Broad-Spectrum Antimicrobial Activity.</title>
        <authorList>
            <person name="Hou Q."/>
            <person name="Wang C."/>
            <person name="Hou X."/>
            <person name="Xia Z."/>
            <person name="Ye J."/>
            <person name="Liu K."/>
            <person name="Liu H."/>
            <person name="Wang J."/>
            <person name="Guo H."/>
            <person name="Yu X."/>
            <person name="Yang Y."/>
            <person name="Du B."/>
            <person name="Ding Y."/>
        </authorList>
    </citation>
    <scope>NUCLEOTIDE SEQUENCE [LARGE SCALE GENOMIC DNA]</scope>
    <source>
        <strain evidence="1 2">DZQ7</strain>
    </source>
</reference>
<dbReference type="RefSeq" id="WP_048034040.1">
    <property type="nucleotide sequence ID" value="NZ_CP030117.1"/>
</dbReference>
<dbReference type="AlphaFoldDB" id="A0A2Z4MLZ3"/>
<accession>A0A2Z4MLZ3</accession>
<dbReference type="InterPro" id="IPR008969">
    <property type="entry name" value="CarboxyPept-like_regulatory"/>
</dbReference>
<dbReference type="Proteomes" id="UP000036061">
    <property type="component" value="Chromosome"/>
</dbReference>
<sequence>MDQHFRVRIRSVFSYAVRLVDMYTRGAPFRSSLSVRLANHPQVPVCKGDGWYIFSDLPDGIYTLTISSREYIDRSVSFSVITGRTSYTESVIYLHPSPAYPFRAGDSLIRGRACVEDGSPVGGAYVQAVISYERDAPVRLAEDADKEATELIVASKKGQVDLADAFLLETPTCKGTIIRFASPPKGRVYPLTEPLSFAYPRGTVLLPLLETYCDDRGEFVVALPLFLEKTHAGIKIEVRREEAAGFAELSIQAGTTQSIGIIQLNRPK</sequence>
<gene>
    <name evidence="1" type="ORF">AB432_021720</name>
</gene>
<organism evidence="1 2">
    <name type="scientific">Brevibacillus brevis</name>
    <name type="common">Bacillus brevis</name>
    <dbReference type="NCBI Taxonomy" id="1393"/>
    <lineage>
        <taxon>Bacteria</taxon>
        <taxon>Bacillati</taxon>
        <taxon>Bacillota</taxon>
        <taxon>Bacilli</taxon>
        <taxon>Bacillales</taxon>
        <taxon>Paenibacillaceae</taxon>
        <taxon>Brevibacillus</taxon>
    </lineage>
</organism>